<name>A0A6C2TZQ0_PONDE</name>
<dbReference type="RefSeq" id="WP_136078461.1">
    <property type="nucleotide sequence ID" value="NZ_CAAHFG010000001.1"/>
</dbReference>
<dbReference type="GO" id="GO:0016787">
    <property type="term" value="F:hydrolase activity"/>
    <property type="evidence" value="ECO:0007669"/>
    <property type="project" value="InterPro"/>
</dbReference>
<evidence type="ECO:0000313" key="2">
    <source>
        <dbReference type="EMBL" id="VGO12831.1"/>
    </source>
</evidence>
<dbReference type="Gene3D" id="2.60.120.560">
    <property type="entry name" value="Exo-inulinase, domain 1"/>
    <property type="match status" value="1"/>
</dbReference>
<evidence type="ECO:0000259" key="1">
    <source>
        <dbReference type="Pfam" id="PF06439"/>
    </source>
</evidence>
<organism evidence="2 3">
    <name type="scientific">Pontiella desulfatans</name>
    <dbReference type="NCBI Taxonomy" id="2750659"/>
    <lineage>
        <taxon>Bacteria</taxon>
        <taxon>Pseudomonadati</taxon>
        <taxon>Kiritimatiellota</taxon>
        <taxon>Kiritimatiellia</taxon>
        <taxon>Kiritimatiellales</taxon>
        <taxon>Pontiellaceae</taxon>
        <taxon>Pontiella</taxon>
    </lineage>
</organism>
<proteinExistence type="predicted"/>
<accession>A0A6C2TZQ0</accession>
<keyword evidence="3" id="KW-1185">Reference proteome</keyword>
<dbReference type="InterPro" id="IPR013320">
    <property type="entry name" value="ConA-like_dom_sf"/>
</dbReference>
<dbReference type="AlphaFoldDB" id="A0A6C2TZQ0"/>
<dbReference type="InterPro" id="IPR010496">
    <property type="entry name" value="AL/BT2_dom"/>
</dbReference>
<dbReference type="SUPFAM" id="SSF49899">
    <property type="entry name" value="Concanavalin A-like lectins/glucanases"/>
    <property type="match status" value="1"/>
</dbReference>
<protein>
    <recommendedName>
        <fullName evidence="1">3-keto-alpha-glucoside-1,2-lyase/3-keto-2-hydroxy-glucal hydratase domain-containing protein</fullName>
    </recommendedName>
</protein>
<sequence>MKISIGIIFICATTAFSGEWQTLFAGSGLEGWKASETEGCFSIVEGDTLKVEGGRSHLFWMGTETIPGSFTNFEFSAKVKTTPGSNGGIFFHTEYQETGWPSHGYEAQVNTTHKDKRKTASIYAVQDVMNDAPSKDDEWFDYLIRVKGKTITILIDGKVVNEYTEPADLQPPEKFKDRRLSSGTFALQGHDPKSITYYREIKVRALK</sequence>
<dbReference type="EMBL" id="CAAHFG010000001">
    <property type="protein sequence ID" value="VGO12831.1"/>
    <property type="molecule type" value="Genomic_DNA"/>
</dbReference>
<dbReference type="Pfam" id="PF06439">
    <property type="entry name" value="3keto-disac_hyd"/>
    <property type="match status" value="1"/>
</dbReference>
<gene>
    <name evidence="2" type="ORF">PDESU_01385</name>
</gene>
<dbReference type="Proteomes" id="UP000366872">
    <property type="component" value="Unassembled WGS sequence"/>
</dbReference>
<feature type="domain" description="3-keto-alpha-glucoside-1,2-lyase/3-keto-2-hydroxy-glucal hydratase" evidence="1">
    <location>
        <begin position="19"/>
        <end position="204"/>
    </location>
</feature>
<evidence type="ECO:0000313" key="3">
    <source>
        <dbReference type="Proteomes" id="UP000366872"/>
    </source>
</evidence>
<reference evidence="2 3" key="1">
    <citation type="submission" date="2019-04" db="EMBL/GenBank/DDBJ databases">
        <authorList>
            <person name="Van Vliet M D."/>
        </authorList>
    </citation>
    <scope>NUCLEOTIDE SEQUENCE [LARGE SCALE GENOMIC DNA]</scope>
    <source>
        <strain evidence="2 3">F1</strain>
    </source>
</reference>